<evidence type="ECO:0000313" key="1">
    <source>
        <dbReference type="EMBL" id="CAG9798880.1"/>
    </source>
</evidence>
<organism evidence="1 2">
    <name type="scientific">Chironomus riparius</name>
    <dbReference type="NCBI Taxonomy" id="315576"/>
    <lineage>
        <taxon>Eukaryota</taxon>
        <taxon>Metazoa</taxon>
        <taxon>Ecdysozoa</taxon>
        <taxon>Arthropoda</taxon>
        <taxon>Hexapoda</taxon>
        <taxon>Insecta</taxon>
        <taxon>Pterygota</taxon>
        <taxon>Neoptera</taxon>
        <taxon>Endopterygota</taxon>
        <taxon>Diptera</taxon>
        <taxon>Nematocera</taxon>
        <taxon>Chironomoidea</taxon>
        <taxon>Chironomidae</taxon>
        <taxon>Chironominae</taxon>
        <taxon>Chironomus</taxon>
    </lineage>
</organism>
<name>A0A9N9WP96_9DIPT</name>
<accession>A0A9N9WP96</accession>
<dbReference type="OrthoDB" id="10405240at2759"/>
<gene>
    <name evidence="1" type="ORF">CHIRRI_LOCUS1856</name>
</gene>
<keyword evidence="2" id="KW-1185">Reference proteome</keyword>
<dbReference type="EMBL" id="OU895877">
    <property type="protein sequence ID" value="CAG9798880.1"/>
    <property type="molecule type" value="Genomic_DNA"/>
</dbReference>
<reference evidence="1" key="1">
    <citation type="submission" date="2022-01" db="EMBL/GenBank/DDBJ databases">
        <authorList>
            <person name="King R."/>
        </authorList>
    </citation>
    <scope>NUCLEOTIDE SEQUENCE</scope>
</reference>
<sequence length="125" mass="14642">MSSINQEEVFLLAEKKLSKFVIKYEKSQEYDLNALIMFQNLMDCIPDIQESNEYYQLIDETEDIIFFATQGKKPKANMEKMTKVVDLFMLIKEECLTPQEKKSSMKEKVFLTVCAVAWTMLMFAP</sequence>
<proteinExistence type="predicted"/>
<evidence type="ECO:0000313" key="2">
    <source>
        <dbReference type="Proteomes" id="UP001153620"/>
    </source>
</evidence>
<reference evidence="1" key="2">
    <citation type="submission" date="2022-10" db="EMBL/GenBank/DDBJ databases">
        <authorList>
            <consortium name="ENA_rothamsted_submissions"/>
            <consortium name="culmorum"/>
            <person name="King R."/>
        </authorList>
    </citation>
    <scope>NUCLEOTIDE SEQUENCE</scope>
</reference>
<dbReference type="Proteomes" id="UP001153620">
    <property type="component" value="Chromosome 1"/>
</dbReference>
<dbReference type="AlphaFoldDB" id="A0A9N9WP96"/>
<protein>
    <submittedName>
        <fullName evidence="1">Uncharacterized protein</fullName>
    </submittedName>
</protein>